<dbReference type="Proteomes" id="UP000594121">
    <property type="component" value="Chromosome"/>
</dbReference>
<dbReference type="Gene3D" id="3.60.21.10">
    <property type="match status" value="1"/>
</dbReference>
<dbReference type="InterPro" id="IPR029052">
    <property type="entry name" value="Metallo-depent_PP-like"/>
</dbReference>
<dbReference type="PANTHER" id="PTHR30337">
    <property type="entry name" value="COMPONENT OF ATP-DEPENDENT DSDNA EXONUCLEASE"/>
    <property type="match status" value="1"/>
</dbReference>
<dbReference type="CDD" id="cd00840">
    <property type="entry name" value="MPP_Mre11_N"/>
    <property type="match status" value="1"/>
</dbReference>
<dbReference type="EMBL" id="CP062310">
    <property type="protein sequence ID" value="QOJ78661.1"/>
    <property type="molecule type" value="Genomic_DNA"/>
</dbReference>
<protein>
    <submittedName>
        <fullName evidence="5">DNA repair exonuclease</fullName>
    </submittedName>
</protein>
<keyword evidence="1" id="KW-0540">Nuclease</keyword>
<accession>A0A7L9FGB2</accession>
<dbReference type="PANTHER" id="PTHR30337:SF0">
    <property type="entry name" value="NUCLEASE SBCCD SUBUNIT D"/>
    <property type="match status" value="1"/>
</dbReference>
<name>A0A7L9FGB2_9CREN</name>
<evidence type="ECO:0000259" key="4">
    <source>
        <dbReference type="Pfam" id="PF00149"/>
    </source>
</evidence>
<proteinExistence type="predicted"/>
<dbReference type="GO" id="GO:0004527">
    <property type="term" value="F:exonuclease activity"/>
    <property type="evidence" value="ECO:0007669"/>
    <property type="project" value="UniProtKB-KW"/>
</dbReference>
<feature type="domain" description="Calcineurin-like phosphoesterase" evidence="4">
    <location>
        <begin position="2"/>
        <end position="206"/>
    </location>
</feature>
<dbReference type="AlphaFoldDB" id="A0A7L9FGB2"/>
<dbReference type="InterPro" id="IPR004843">
    <property type="entry name" value="Calcineurin-like_PHP"/>
</dbReference>
<gene>
    <name evidence="5" type="ORF">IG193_07865</name>
</gene>
<evidence type="ECO:0000256" key="3">
    <source>
        <dbReference type="ARBA" id="ARBA00022839"/>
    </source>
</evidence>
<dbReference type="Pfam" id="PF00149">
    <property type="entry name" value="Metallophos"/>
    <property type="match status" value="1"/>
</dbReference>
<evidence type="ECO:0000256" key="2">
    <source>
        <dbReference type="ARBA" id="ARBA00022801"/>
    </source>
</evidence>
<dbReference type="KEGG" id="thel:IG193_07865"/>
<keyword evidence="3 5" id="KW-0269">Exonuclease</keyword>
<organism evidence="5 6">
    <name type="scientific">Infirmifilum lucidum</name>
    <dbReference type="NCBI Taxonomy" id="2776706"/>
    <lineage>
        <taxon>Archaea</taxon>
        <taxon>Thermoproteota</taxon>
        <taxon>Thermoprotei</taxon>
        <taxon>Thermofilales</taxon>
        <taxon>Thermofilaceae</taxon>
        <taxon>Infirmifilum</taxon>
    </lineage>
</organism>
<keyword evidence="2" id="KW-0378">Hydrolase</keyword>
<reference evidence="5 6" key="1">
    <citation type="submission" date="2020-10" db="EMBL/GenBank/DDBJ databases">
        <title>Thermofilum lucidum 3507LT sp. nov. a novel member of Thermofilaceae family isolated from Chile hot spring, and proposal of description order Thermofilales.</title>
        <authorList>
            <person name="Zayulina K.S."/>
            <person name="Elcheninov A.G."/>
            <person name="Toshchakov S.V."/>
            <person name="Kublanov I.V."/>
        </authorList>
    </citation>
    <scope>NUCLEOTIDE SEQUENCE [LARGE SCALE GENOMIC DNA]</scope>
    <source>
        <strain evidence="5 6">3507LT</strain>
    </source>
</reference>
<keyword evidence="6" id="KW-1185">Reference proteome</keyword>
<dbReference type="SUPFAM" id="SSF56300">
    <property type="entry name" value="Metallo-dependent phosphatases"/>
    <property type="match status" value="1"/>
</dbReference>
<dbReference type="InParanoid" id="A0A7L9FGB2"/>
<dbReference type="InterPro" id="IPR050535">
    <property type="entry name" value="DNA_Repair-Maintenance_Comp"/>
</dbReference>
<evidence type="ECO:0000256" key="1">
    <source>
        <dbReference type="ARBA" id="ARBA00022722"/>
    </source>
</evidence>
<evidence type="ECO:0000313" key="5">
    <source>
        <dbReference type="EMBL" id="QOJ78661.1"/>
    </source>
</evidence>
<sequence length="387" mass="43881">MIRVVHTADNHLDPKLGFMGAKAQERRLDFYKSFLKVVEFSLETRPHILLVSGDLFDSVNPRNPIRTRVLQAFRRLSSEGVRIFAIGGNHDMPRSQEEGMSPLSELEAAGYVTFFSELNQFRVEHINVEGYDVAVTGLSYDHTLEASSNPLRYYNLKIPLEGDVNIAMLHYNFAGFNIPRNWAAPTITPEDVPEGLDYLALGHLHAHSHAVIKNAYVVYPGSTERRSFNEESDEKKGFVYTEINPSRGVVLRFNEVPTRRLRTVEVQVDESVENPTARVLASVPAPDPQMILRIVVSGRVALERLSKYSRAEILKRLSDRFFYTVIDDSELKCIIKEIRVSLDTASPIESYKQYVEEAMKNASADELSVWKRALNVGLRVLQEVGAW</sequence>
<dbReference type="InterPro" id="IPR041796">
    <property type="entry name" value="Mre11_N"/>
</dbReference>
<evidence type="ECO:0000313" key="6">
    <source>
        <dbReference type="Proteomes" id="UP000594121"/>
    </source>
</evidence>
<dbReference type="GeneID" id="59149803"/>
<dbReference type="RefSeq" id="WP_192818633.1">
    <property type="nucleotide sequence ID" value="NZ_CP062310.1"/>
</dbReference>